<reference evidence="6 7" key="2">
    <citation type="submission" date="2016-05" db="EMBL/GenBank/DDBJ databases">
        <title>Lineage-specific infection strategies underlie the spectrum of fungal disease in amphibians.</title>
        <authorList>
            <person name="Cuomo C.A."/>
            <person name="Farrer R.A."/>
            <person name="James T."/>
            <person name="Longcore J."/>
            <person name="Birren B."/>
        </authorList>
    </citation>
    <scope>NUCLEOTIDE SEQUENCE [LARGE SCALE GENOMIC DNA]</scope>
    <source>
        <strain evidence="6 7">JEL423</strain>
    </source>
</reference>
<dbReference type="Proteomes" id="UP000077115">
    <property type="component" value="Unassembled WGS sequence"/>
</dbReference>
<dbReference type="GO" id="GO:0097542">
    <property type="term" value="C:ciliary tip"/>
    <property type="evidence" value="ECO:0007669"/>
    <property type="project" value="TreeGrafter"/>
</dbReference>
<dbReference type="PANTHER" id="PTHR14881">
    <property type="entry name" value="LISH DOMAIN-CONTAINING PROTEIN ARMC9"/>
    <property type="match status" value="1"/>
</dbReference>
<gene>
    <name evidence="6" type="ORF">BDEG_23735</name>
</gene>
<keyword evidence="2" id="KW-0970">Cilium biogenesis/degradation</keyword>
<name>A0A177WKP4_BATDL</name>
<dbReference type="Pfam" id="PF21050">
    <property type="entry name" value="ARMC9_ARM"/>
    <property type="match status" value="1"/>
</dbReference>
<dbReference type="OrthoDB" id="193023at2759"/>
<feature type="region of interest" description="Disordered" evidence="4">
    <location>
        <begin position="314"/>
        <end position="333"/>
    </location>
</feature>
<evidence type="ECO:0000256" key="3">
    <source>
        <dbReference type="ARBA" id="ARBA00023273"/>
    </source>
</evidence>
<reference evidence="6 7" key="1">
    <citation type="submission" date="2006-10" db="EMBL/GenBank/DDBJ databases">
        <title>The Genome Sequence of Batrachochytrium dendrobatidis JEL423.</title>
        <authorList>
            <consortium name="The Broad Institute Genome Sequencing Platform"/>
            <person name="Birren B."/>
            <person name="Lander E."/>
            <person name="Galagan J."/>
            <person name="Cuomo C."/>
            <person name="Devon K."/>
            <person name="Jaffe D."/>
            <person name="Butler J."/>
            <person name="Alvarez P."/>
            <person name="Gnerre S."/>
            <person name="Grabherr M."/>
            <person name="Kleber M."/>
            <person name="Mauceli E."/>
            <person name="Brockman W."/>
            <person name="Young S."/>
            <person name="LaButti K."/>
            <person name="Sykes S."/>
            <person name="DeCaprio D."/>
            <person name="Crawford M."/>
            <person name="Koehrsen M."/>
            <person name="Engels R."/>
            <person name="Montgomery P."/>
            <person name="Pearson M."/>
            <person name="Howarth C."/>
            <person name="Larson L."/>
            <person name="White J."/>
            <person name="O'Leary S."/>
            <person name="Kodira C."/>
            <person name="Zeng Q."/>
            <person name="Yandava C."/>
            <person name="Alvarado L."/>
            <person name="Longcore J."/>
            <person name="James T."/>
        </authorList>
    </citation>
    <scope>NUCLEOTIDE SEQUENCE [LARGE SCALE GENOMIC DNA]</scope>
    <source>
        <strain evidence="6 7">JEL423</strain>
    </source>
</reference>
<dbReference type="STRING" id="403673.A0A177WKP4"/>
<dbReference type="PANTHER" id="PTHR14881:SF4">
    <property type="entry name" value="LISH DOMAIN-CONTAINING PROTEIN ARMC9"/>
    <property type="match status" value="1"/>
</dbReference>
<dbReference type="AlphaFoldDB" id="A0A177WKP4"/>
<dbReference type="SUPFAM" id="SSF48371">
    <property type="entry name" value="ARM repeat"/>
    <property type="match status" value="1"/>
</dbReference>
<organism evidence="6 7">
    <name type="scientific">Batrachochytrium dendrobatidis (strain JEL423)</name>
    <dbReference type="NCBI Taxonomy" id="403673"/>
    <lineage>
        <taxon>Eukaryota</taxon>
        <taxon>Fungi</taxon>
        <taxon>Fungi incertae sedis</taxon>
        <taxon>Chytridiomycota</taxon>
        <taxon>Chytridiomycota incertae sedis</taxon>
        <taxon>Chytridiomycetes</taxon>
        <taxon>Rhizophydiales</taxon>
        <taxon>Rhizophydiales incertae sedis</taxon>
        <taxon>Batrachochytrium</taxon>
    </lineage>
</organism>
<evidence type="ECO:0000256" key="4">
    <source>
        <dbReference type="SAM" id="MobiDB-lite"/>
    </source>
</evidence>
<sequence>MTKIKPAYLSAIVQKLSTFKKEDHSNGLQQSHINSFKQISESDRQVLRLDYSAIQNTLLSNSNDANVLQKQAFLLQALRLRLSKSQSCASRREVLHSFIAHDLLDIRKGKGVIADIFGRQSLIVKEQLAQLINTIATDWSGREYLLLKNGHLVSTLLEEMKSRVEDSEYRRNLLGALQKLSLRRVAQSIMNKSCTIAYLQSILKDIDSLSEYTIEYATALMMNLCLRKLGKQQCAASPEQTLLVLNSLIEHDNIQVKTYVNGTIYSILSEPAVKDRALAIGMDEQLGYLREISEEQLVKQIDFVIMKLQSKEDEKVDEDTVSEDGEEDDNIDEEDDLPVFDEEEVNEIAPGDAETLIGDELLESYAISKPSISSMSRADKSRIAHTGVHTVADFKRAMTPLRPSTPGMGRREGANILMNQPNQTNSNPTNTGQPIAFRGKADFDVGFSTRPKLHRTPIPQLTGECTQFGTANNKALQAVSSKIANSSVFGVSRPNSSAHIVRASSRLSQF</sequence>
<dbReference type="eggNOG" id="ENOG502QQ9W">
    <property type="taxonomic scope" value="Eukaryota"/>
</dbReference>
<evidence type="ECO:0000256" key="1">
    <source>
        <dbReference type="ARBA" id="ARBA00004120"/>
    </source>
</evidence>
<dbReference type="GO" id="GO:0005814">
    <property type="term" value="C:centriole"/>
    <property type="evidence" value="ECO:0007669"/>
    <property type="project" value="TreeGrafter"/>
</dbReference>
<evidence type="ECO:0000313" key="6">
    <source>
        <dbReference type="EMBL" id="OAJ39941.1"/>
    </source>
</evidence>
<feature type="compositionally biased region" description="Acidic residues" evidence="4">
    <location>
        <begin position="315"/>
        <end position="333"/>
    </location>
</feature>
<proteinExistence type="predicted"/>
<dbReference type="GO" id="GO:0060271">
    <property type="term" value="P:cilium assembly"/>
    <property type="evidence" value="ECO:0007669"/>
    <property type="project" value="InterPro"/>
</dbReference>
<evidence type="ECO:0000256" key="2">
    <source>
        <dbReference type="ARBA" id="ARBA00022794"/>
    </source>
</evidence>
<accession>A0A177WKP4</accession>
<comment type="subcellular location">
    <subcellularLocation>
        <location evidence="1">Cytoplasm</location>
        <location evidence="1">Cytoskeleton</location>
        <location evidence="1">Cilium basal body</location>
    </subcellularLocation>
</comment>
<protein>
    <recommendedName>
        <fullName evidence="5">LisH domain-containing protein</fullName>
    </recommendedName>
</protein>
<dbReference type="InterPro" id="IPR016024">
    <property type="entry name" value="ARM-type_fold"/>
</dbReference>
<dbReference type="VEuPathDB" id="FungiDB:BDEG_23735"/>
<evidence type="ECO:0000259" key="5">
    <source>
        <dbReference type="Pfam" id="PF21050"/>
    </source>
</evidence>
<dbReference type="InterPro" id="IPR040369">
    <property type="entry name" value="ARMC9"/>
</dbReference>
<evidence type="ECO:0000313" key="7">
    <source>
        <dbReference type="Proteomes" id="UP000077115"/>
    </source>
</evidence>
<dbReference type="Gene3D" id="1.25.10.10">
    <property type="entry name" value="Leucine-rich Repeat Variant"/>
    <property type="match status" value="1"/>
</dbReference>
<dbReference type="GO" id="GO:0036064">
    <property type="term" value="C:ciliary basal body"/>
    <property type="evidence" value="ECO:0007669"/>
    <property type="project" value="InterPro"/>
</dbReference>
<keyword evidence="3" id="KW-0966">Cell projection</keyword>
<dbReference type="InterPro" id="IPR011989">
    <property type="entry name" value="ARM-like"/>
</dbReference>
<feature type="domain" description="LisH" evidence="5">
    <location>
        <begin position="192"/>
        <end position="308"/>
    </location>
</feature>
<dbReference type="InterPro" id="IPR048959">
    <property type="entry name" value="ARMC9_ARM_dom"/>
</dbReference>
<dbReference type="EMBL" id="DS022303">
    <property type="protein sequence ID" value="OAJ39941.1"/>
    <property type="molecule type" value="Genomic_DNA"/>
</dbReference>